<feature type="region of interest" description="Disordered" evidence="1">
    <location>
        <begin position="1"/>
        <end position="27"/>
    </location>
</feature>
<sequence>MPHTDEHHLTGTHGRGGAGNKGGYYVGDADIDPQVLHDSTLKSYHPYSKTDGIPIEGGPVKEDVTSTGRGGAGNMHPDHHHHDIDEGEGALRTGLGATHDTGRGGAGNIEQAEKTSLKDKIKAIAKLGKDIHAEHVEDA</sequence>
<feature type="compositionally biased region" description="Gly residues" evidence="1">
    <location>
        <begin position="13"/>
        <end position="25"/>
    </location>
</feature>
<protein>
    <submittedName>
        <fullName evidence="2">Uncharacterized protein</fullName>
    </submittedName>
</protein>
<dbReference type="AlphaFoldDB" id="A0A165DGN2"/>
<feature type="region of interest" description="Disordered" evidence="1">
    <location>
        <begin position="43"/>
        <end position="113"/>
    </location>
</feature>
<organism evidence="2 3">
    <name type="scientific">Calocera cornea HHB12733</name>
    <dbReference type="NCBI Taxonomy" id="1353952"/>
    <lineage>
        <taxon>Eukaryota</taxon>
        <taxon>Fungi</taxon>
        <taxon>Dikarya</taxon>
        <taxon>Basidiomycota</taxon>
        <taxon>Agaricomycotina</taxon>
        <taxon>Dacrymycetes</taxon>
        <taxon>Dacrymycetales</taxon>
        <taxon>Dacrymycetaceae</taxon>
        <taxon>Calocera</taxon>
    </lineage>
</organism>
<dbReference type="InterPro" id="IPR022024">
    <property type="entry name" value="DUF3602"/>
</dbReference>
<name>A0A165DGN2_9BASI</name>
<gene>
    <name evidence="2" type="ORF">CALCODRAFT_511848</name>
</gene>
<keyword evidence="3" id="KW-1185">Reference proteome</keyword>
<dbReference type="Pfam" id="PF12223">
    <property type="entry name" value="DUF3602"/>
    <property type="match status" value="1"/>
</dbReference>
<dbReference type="InParanoid" id="A0A165DGN2"/>
<evidence type="ECO:0000256" key="1">
    <source>
        <dbReference type="SAM" id="MobiDB-lite"/>
    </source>
</evidence>
<evidence type="ECO:0000313" key="3">
    <source>
        <dbReference type="Proteomes" id="UP000076842"/>
    </source>
</evidence>
<dbReference type="PANTHER" id="PTHR34693:SF1">
    <property type="entry name" value="PROTEIN PAR32"/>
    <property type="match status" value="1"/>
</dbReference>
<accession>A0A165DGN2</accession>
<dbReference type="EMBL" id="KV424056">
    <property type="protein sequence ID" value="KZT52756.1"/>
    <property type="molecule type" value="Genomic_DNA"/>
</dbReference>
<proteinExistence type="predicted"/>
<dbReference type="Proteomes" id="UP000076842">
    <property type="component" value="Unassembled WGS sequence"/>
</dbReference>
<evidence type="ECO:0000313" key="2">
    <source>
        <dbReference type="EMBL" id="KZT52756.1"/>
    </source>
</evidence>
<dbReference type="PANTHER" id="PTHR34693">
    <property type="entry name" value="PROTEIN PAR32"/>
    <property type="match status" value="1"/>
</dbReference>
<reference evidence="2 3" key="1">
    <citation type="journal article" date="2016" name="Mol. Biol. Evol.">
        <title>Comparative Genomics of Early-Diverging Mushroom-Forming Fungi Provides Insights into the Origins of Lignocellulose Decay Capabilities.</title>
        <authorList>
            <person name="Nagy L.G."/>
            <person name="Riley R."/>
            <person name="Tritt A."/>
            <person name="Adam C."/>
            <person name="Daum C."/>
            <person name="Floudas D."/>
            <person name="Sun H."/>
            <person name="Yadav J.S."/>
            <person name="Pangilinan J."/>
            <person name="Larsson K.H."/>
            <person name="Matsuura K."/>
            <person name="Barry K."/>
            <person name="Labutti K."/>
            <person name="Kuo R."/>
            <person name="Ohm R.A."/>
            <person name="Bhattacharya S.S."/>
            <person name="Shirouzu T."/>
            <person name="Yoshinaga Y."/>
            <person name="Martin F.M."/>
            <person name="Grigoriev I.V."/>
            <person name="Hibbett D.S."/>
        </authorList>
    </citation>
    <scope>NUCLEOTIDE SEQUENCE [LARGE SCALE GENOMIC DNA]</scope>
    <source>
        <strain evidence="2 3">HHB12733</strain>
    </source>
</reference>
<dbReference type="InterPro" id="IPR053203">
    <property type="entry name" value="Cisplatin_resist-associated"/>
</dbReference>